<evidence type="ECO:0000313" key="1">
    <source>
        <dbReference type="EnsemblMetazoa" id="tetur15g03970.1"/>
    </source>
</evidence>
<sequence length="391" mass="46034">MLTIFISKLLKKSPQDGGERKNHLFFNVKVRQYLVQFLQAIVSQLVNEFSYDYSSDCVYYEREDPIEGTCLRRLFRNLLLIAEISHAFLIKVEREVIVAFVRNQRFLRGVINFSDEQIKGYCGVLESIAGNHIMAYDMRNGPSIKQLYFGTYTPEVDLSYFPNLERHITSNEVPYSYYYGPVLEKLKIVELSCSSRYAAEISYGFQFMDSCPNLQSAHISINGQWITDKTLKHGSLQDVVIDFCNNDDFEWNDLSRLLMKYQNLKHLALWKQLHITDEHIKKLVHILPNLVLLDARECFSFYVQRICGRYERSIKFYFDVIADDIGLDWPQLSTKAEKISRGFNFMKHCFRKDFDDLSFFLAPIDNRKLHTYRCICYFVSHLFFLKAIKEP</sequence>
<dbReference type="EMBL" id="CAEY01000250">
    <property type="status" value="NOT_ANNOTATED_CDS"/>
    <property type="molecule type" value="Genomic_DNA"/>
</dbReference>
<organism evidence="1 2">
    <name type="scientific">Tetranychus urticae</name>
    <name type="common">Two-spotted spider mite</name>
    <dbReference type="NCBI Taxonomy" id="32264"/>
    <lineage>
        <taxon>Eukaryota</taxon>
        <taxon>Metazoa</taxon>
        <taxon>Ecdysozoa</taxon>
        <taxon>Arthropoda</taxon>
        <taxon>Chelicerata</taxon>
        <taxon>Arachnida</taxon>
        <taxon>Acari</taxon>
        <taxon>Acariformes</taxon>
        <taxon>Trombidiformes</taxon>
        <taxon>Prostigmata</taxon>
        <taxon>Eleutherengona</taxon>
        <taxon>Raphignathae</taxon>
        <taxon>Tetranychoidea</taxon>
        <taxon>Tetranychidae</taxon>
        <taxon>Tetranychus</taxon>
    </lineage>
</organism>
<dbReference type="Proteomes" id="UP000015104">
    <property type="component" value="Unassembled WGS sequence"/>
</dbReference>
<accession>T1KN49</accession>
<evidence type="ECO:0000313" key="2">
    <source>
        <dbReference type="Proteomes" id="UP000015104"/>
    </source>
</evidence>
<dbReference type="HOGENOM" id="CLU_029073_1_0_1"/>
<dbReference type="InterPro" id="IPR032675">
    <property type="entry name" value="LRR_dom_sf"/>
</dbReference>
<keyword evidence="2" id="KW-1185">Reference proteome</keyword>
<reference evidence="1" key="2">
    <citation type="submission" date="2015-06" db="UniProtKB">
        <authorList>
            <consortium name="EnsemblMetazoa"/>
        </authorList>
    </citation>
    <scope>IDENTIFICATION</scope>
</reference>
<name>T1KN49_TETUR</name>
<dbReference type="Gene3D" id="3.80.10.10">
    <property type="entry name" value="Ribonuclease Inhibitor"/>
    <property type="match status" value="1"/>
</dbReference>
<proteinExistence type="predicted"/>
<dbReference type="AlphaFoldDB" id="T1KN49"/>
<dbReference type="EnsemblMetazoa" id="tetur15g03970.1">
    <property type="protein sequence ID" value="tetur15g03970.1"/>
    <property type="gene ID" value="tetur15g03970"/>
</dbReference>
<protein>
    <recommendedName>
        <fullName evidence="3">F-box domain-containing protein</fullName>
    </recommendedName>
</protein>
<dbReference type="SUPFAM" id="SSF52047">
    <property type="entry name" value="RNI-like"/>
    <property type="match status" value="1"/>
</dbReference>
<reference evidence="2" key="1">
    <citation type="submission" date="2011-08" db="EMBL/GenBank/DDBJ databases">
        <authorList>
            <person name="Rombauts S."/>
        </authorList>
    </citation>
    <scope>NUCLEOTIDE SEQUENCE</scope>
    <source>
        <strain evidence="2">London</strain>
    </source>
</reference>
<evidence type="ECO:0008006" key="3">
    <source>
        <dbReference type="Google" id="ProtNLM"/>
    </source>
</evidence>